<feature type="domain" description="SWIM-type" evidence="7">
    <location>
        <begin position="744"/>
        <end position="793"/>
    </location>
</feature>
<evidence type="ECO:0000313" key="9">
    <source>
        <dbReference type="Proteomes" id="UP000256964"/>
    </source>
</evidence>
<organism evidence="8 9">
    <name type="scientific">Lentinus brumalis</name>
    <dbReference type="NCBI Taxonomy" id="2498619"/>
    <lineage>
        <taxon>Eukaryota</taxon>
        <taxon>Fungi</taxon>
        <taxon>Dikarya</taxon>
        <taxon>Basidiomycota</taxon>
        <taxon>Agaricomycotina</taxon>
        <taxon>Agaricomycetes</taxon>
        <taxon>Polyporales</taxon>
        <taxon>Polyporaceae</taxon>
        <taxon>Lentinus</taxon>
    </lineage>
</organism>
<evidence type="ECO:0000259" key="7">
    <source>
        <dbReference type="PROSITE" id="PS50966"/>
    </source>
</evidence>
<keyword evidence="4" id="KW-0479">Metal-binding</keyword>
<dbReference type="GO" id="GO:0019783">
    <property type="term" value="F:ubiquitin-like protein peptidase activity"/>
    <property type="evidence" value="ECO:0007669"/>
    <property type="project" value="UniProtKB-ARBA"/>
</dbReference>
<feature type="region of interest" description="Disordered" evidence="5">
    <location>
        <begin position="1543"/>
        <end position="1601"/>
    </location>
</feature>
<reference evidence="8 9" key="1">
    <citation type="journal article" date="2018" name="Biotechnol. Biofuels">
        <title>Integrative visual omics of the white-rot fungus Polyporus brumalis exposes the biotechnological potential of its oxidative enzymes for delignifying raw plant biomass.</title>
        <authorList>
            <person name="Miyauchi S."/>
            <person name="Rancon A."/>
            <person name="Drula E."/>
            <person name="Hage H."/>
            <person name="Chaduli D."/>
            <person name="Favel A."/>
            <person name="Grisel S."/>
            <person name="Henrissat B."/>
            <person name="Herpoel-Gimbert I."/>
            <person name="Ruiz-Duenas F.J."/>
            <person name="Chevret D."/>
            <person name="Hainaut M."/>
            <person name="Lin J."/>
            <person name="Wang M."/>
            <person name="Pangilinan J."/>
            <person name="Lipzen A."/>
            <person name="Lesage-Meessen L."/>
            <person name="Navarro D."/>
            <person name="Riley R."/>
            <person name="Grigoriev I.V."/>
            <person name="Zhou S."/>
            <person name="Raouche S."/>
            <person name="Rosso M.N."/>
        </authorList>
    </citation>
    <scope>NUCLEOTIDE SEQUENCE [LARGE SCALE GENOMIC DNA]</scope>
    <source>
        <strain evidence="8 9">BRFM 1820</strain>
    </source>
</reference>
<comment type="similarity">
    <text evidence="1">Belongs to the peptidase C48 family.</text>
</comment>
<feature type="compositionally biased region" description="Polar residues" evidence="5">
    <location>
        <begin position="894"/>
        <end position="903"/>
    </location>
</feature>
<dbReference type="EMBL" id="KZ857440">
    <property type="protein sequence ID" value="RDX45215.1"/>
    <property type="molecule type" value="Genomic_DNA"/>
</dbReference>
<proteinExistence type="inferred from homology"/>
<dbReference type="InterPro" id="IPR003653">
    <property type="entry name" value="Peptidase_C48_C"/>
</dbReference>
<gene>
    <name evidence="8" type="ORF">OH76DRAFT_1486526</name>
</gene>
<evidence type="ECO:0000256" key="3">
    <source>
        <dbReference type="ARBA" id="ARBA00022801"/>
    </source>
</evidence>
<dbReference type="InterPro" id="IPR038765">
    <property type="entry name" value="Papain-like_cys_pep_sf"/>
</dbReference>
<evidence type="ECO:0000256" key="1">
    <source>
        <dbReference type="ARBA" id="ARBA00005234"/>
    </source>
</evidence>
<dbReference type="OrthoDB" id="93019at2759"/>
<feature type="region of interest" description="Disordered" evidence="5">
    <location>
        <begin position="198"/>
        <end position="260"/>
    </location>
</feature>
<dbReference type="SUPFAM" id="SSF54001">
    <property type="entry name" value="Cysteine proteinases"/>
    <property type="match status" value="1"/>
</dbReference>
<feature type="region of interest" description="Disordered" evidence="5">
    <location>
        <begin position="859"/>
        <end position="944"/>
    </location>
</feature>
<dbReference type="InterPro" id="IPR007527">
    <property type="entry name" value="Znf_SWIM"/>
</dbReference>
<dbReference type="GO" id="GO:0006508">
    <property type="term" value="P:proteolysis"/>
    <property type="evidence" value="ECO:0007669"/>
    <property type="project" value="UniProtKB-KW"/>
</dbReference>
<dbReference type="Pfam" id="PF02902">
    <property type="entry name" value="Peptidase_C48"/>
    <property type="match status" value="1"/>
</dbReference>
<feature type="region of interest" description="Disordered" evidence="5">
    <location>
        <begin position="1"/>
        <end position="57"/>
    </location>
</feature>
<keyword evidence="3" id="KW-0378">Hydrolase</keyword>
<evidence type="ECO:0000256" key="5">
    <source>
        <dbReference type="SAM" id="MobiDB-lite"/>
    </source>
</evidence>
<sequence length="2018" mass="228821">MGKKKKDASGPPKGPGRPPQIFRGRQAAKKKREAAANARRESSPLAPLESPTLDNPDVEKVTGLAALRAKLSALRGCISKFEPEQSRKKIPDFLAQARNDGSWTHVKDVPTHEVYKWFECEMNDYACHTFKRSKAVKLNWIGHPGDSPVDVRARELMVTFDRGGGITQGQFDKAIANRRPVVRWVYHCAGVHDRYVDNDEETATRTPSGNNMSDGEPGLGEDSDSGSEDEAEGQGEADVEDVDEDADRDEDQEGRRKRWHKCSDGVKLRLEVTANDLQTVHIWMRHSHPPAERTQFKFLQHSRHALHDEIPDIYVPPPHRIPQAKQISNMLKMVRQRERLDRNPLFAVHILTVRDVERLYWRVELVPFERRRSEPNSWFSYVPHDFDLPDALSPFMVALTDRFSLDSLILNGALRGFALDSSWRNKNENRAAVTFLITVDEDLHAVPGAVFLSANTRADTLEKFLVETRVKLRARAIEICEGRAPIEGRTPEVEAKIREHAEKIIDDTYEPSHFMIDKCLAELYAIRRAYPSALIRLCQFHVVQAITRFEADNGNRGSPMRLGVELKAEIIYHFRRLQRCRKWEEWEQTEELFFRRVQRAIVTQGQRAAGDVPIPPATQEDTARWQAQYDFVYRYFKQNWFTEEWIPTFTDIGLPNDQTRDGTWNTNNFIERSFRTFDAIFLEHRKNKRMDRLAMIILEDFLPYYRLWPTENRAVPTGVREMNEEAHVLWERGAVEAEPTGKSYMVTTFLSPEEGSPRRLKNITLVPARCPCTAFEQTGKLCAHLKAVQLYVANGPIEVWEAQEALSERRRLRPSRISKSSLNLPKERKMWSDDYYHQQLDDIYARMKREDEYEAKQRKLEEVRSTLPVLSEPQIGYGSSPGRPANVKPLHPSRTPTKKTASARNHHTASPLGLKSSNRPLFSRPPGRTKLPRLSRNSLLPGGSSISEALRRAAQDVDLPLSSVPEEPEEDREGMTAEETEMANFDFERWVSPTYRLRLDEAMIFRDLFNDSEVARARRLIFWLAPDWPLAKVMQNEVGRYEDLEGVLRKCGQSALAELLQSRNGRIVDRMIFMHCDGLHWTLHDHDLTGPQLAIRTWNSLPTHSEVDISDQAAITSALKEMLDATRRSDISLSSLPDSNIDPRLQAPDRTVQAHPTGLQVDSYSCGFWAIFFGWAMLLDFEPSIAARVKLQVTDLKGMFAAMWQAYSQWPNGLPSPLVKDLFAAFSPKVRWEVIPATFSIPAIGTGVHTSSGESNEKPCDVPALTTTSSASYILRHPSIQDDAELRSKWLNFQSVPRNSSWMAGNESFEAERVFDLLQDKMVSHYVLNATLYLVLEDLRRGVWDIAFGPPPNRDSPDPKKVLMNTWSETFYLAKAGGVESERPLVPPTKGRKFWYPQCNIFDNDVLVIPYFWKGNNHFVCVVVEFRTQTIAVYDSLYAKRRTTSLYNRVFKMLEFEYKARHGVDRDLRDAGWKEEPVHYPNVPQQGATCHCAAYTVWFALERLCGRYPESGQRELAADSVLRFRESMALRLVQELEVGCVSSRQPHGEAEDAAPGESGCSQATDPLSDMQGTTAGLGADEPPEGEHGAAHAAGKVLSKSGRMLVERQAMSPKGTEGEDREREGQISMTQLDLRRASDGEAVSNGHPASTPRATQLEDGGEKDIREGSVHDNWSKSIEILTLTDGKEPETVGREALRSGIGVDGDAMQGGAYPAVGEWHFLILPTMLCVEAPYRAVPAEITAVQHSEGNVTMKADPSVLSLDYEVPETARQHIEQLLKEPRTVEWHTYESELHLLREDEIAPIMWPSELHHGGPFRKFAALWSERRESLHHQLRATFPRINEVLAGNHAADRLLATLIRDGLRSQGLDSWGERIPGSSQTTVTCQNFVDSRTCEPGGHERALLNSADSTIVTMAADKLAALQPIASTGERPYYKIHTGVRVYLTYVALEWYTGVPREEMQEAIDSGKVYRPKSRWEQVWGAYERLANVGMEETHRFFTPRLPVPDPTCRAVGGPATLN</sequence>
<dbReference type="Proteomes" id="UP000256964">
    <property type="component" value="Unassembled WGS sequence"/>
</dbReference>
<feature type="domain" description="Ubiquitin-like protease family profile" evidence="6">
    <location>
        <begin position="1273"/>
        <end position="1503"/>
    </location>
</feature>
<dbReference type="GO" id="GO:0008234">
    <property type="term" value="F:cysteine-type peptidase activity"/>
    <property type="evidence" value="ECO:0007669"/>
    <property type="project" value="InterPro"/>
</dbReference>
<keyword evidence="4" id="KW-0862">Zinc</keyword>
<evidence type="ECO:0008006" key="10">
    <source>
        <dbReference type="Google" id="ProtNLM"/>
    </source>
</evidence>
<evidence type="ECO:0000259" key="6">
    <source>
        <dbReference type="PROSITE" id="PS50600"/>
    </source>
</evidence>
<name>A0A371CY60_9APHY</name>
<dbReference type="GO" id="GO:0008270">
    <property type="term" value="F:zinc ion binding"/>
    <property type="evidence" value="ECO:0007669"/>
    <property type="project" value="UniProtKB-KW"/>
</dbReference>
<accession>A0A371CY60</accession>
<evidence type="ECO:0000313" key="8">
    <source>
        <dbReference type="EMBL" id="RDX45215.1"/>
    </source>
</evidence>
<dbReference type="Gene3D" id="3.40.395.10">
    <property type="entry name" value="Adenoviral Proteinase, Chain A"/>
    <property type="match status" value="1"/>
</dbReference>
<protein>
    <recommendedName>
        <fullName evidence="10">Ubiquitin-like protease family profile domain-containing protein</fullName>
    </recommendedName>
</protein>
<keyword evidence="9" id="KW-1185">Reference proteome</keyword>
<evidence type="ECO:0000256" key="2">
    <source>
        <dbReference type="ARBA" id="ARBA00022670"/>
    </source>
</evidence>
<feature type="compositionally biased region" description="Acidic residues" evidence="5">
    <location>
        <begin position="219"/>
        <end position="252"/>
    </location>
</feature>
<feature type="compositionally biased region" description="Polar residues" evidence="5">
    <location>
        <begin position="1559"/>
        <end position="1574"/>
    </location>
</feature>
<keyword evidence="4" id="KW-0863">Zinc-finger</keyword>
<feature type="region of interest" description="Disordered" evidence="5">
    <location>
        <begin position="1636"/>
        <end position="1667"/>
    </location>
</feature>
<keyword evidence="2" id="KW-0645">Protease</keyword>
<feature type="compositionally biased region" description="Acidic residues" evidence="5">
    <location>
        <begin position="966"/>
        <end position="976"/>
    </location>
</feature>
<feature type="region of interest" description="Disordered" evidence="5">
    <location>
        <begin position="957"/>
        <end position="976"/>
    </location>
</feature>
<evidence type="ECO:0000256" key="4">
    <source>
        <dbReference type="PROSITE-ProRule" id="PRU00325"/>
    </source>
</evidence>
<dbReference type="PROSITE" id="PS50966">
    <property type="entry name" value="ZF_SWIM"/>
    <property type="match status" value="1"/>
</dbReference>
<dbReference type="PROSITE" id="PS50600">
    <property type="entry name" value="ULP_PROTEASE"/>
    <property type="match status" value="1"/>
</dbReference>